<feature type="domain" description="GP-PDE" evidence="7">
    <location>
        <begin position="78"/>
        <end position="341"/>
    </location>
</feature>
<dbReference type="OMA" id="KHHWMTL"/>
<dbReference type="Pfam" id="PF03009">
    <property type="entry name" value="GDPD"/>
    <property type="match status" value="1"/>
</dbReference>
<dbReference type="FunCoup" id="A0A7M7M5X4">
    <property type="interactions" value="241"/>
</dbReference>
<keyword evidence="3" id="KW-0460">Magnesium</keyword>
<dbReference type="EnsemblMetazoa" id="XM_022796027">
    <property type="protein sequence ID" value="XP_022651762"/>
    <property type="gene ID" value="LOC111246442"/>
</dbReference>
<dbReference type="GO" id="GO:0006580">
    <property type="term" value="P:ethanolamine metabolic process"/>
    <property type="evidence" value="ECO:0007669"/>
    <property type="project" value="TreeGrafter"/>
</dbReference>
<dbReference type="InterPro" id="IPR017946">
    <property type="entry name" value="PLC-like_Pdiesterase_TIM-brl"/>
</dbReference>
<dbReference type="EnsemblMetazoa" id="XM_022796026">
    <property type="protein sequence ID" value="XP_022651761"/>
    <property type="gene ID" value="LOC111246442"/>
</dbReference>
<dbReference type="GO" id="GO:0006644">
    <property type="term" value="P:phospholipid metabolic process"/>
    <property type="evidence" value="ECO:0007669"/>
    <property type="project" value="TreeGrafter"/>
</dbReference>
<dbReference type="KEGG" id="vde:111246442"/>
<dbReference type="Gene3D" id="3.20.20.190">
    <property type="entry name" value="Phosphatidylinositol (PI) phosphodiesterase"/>
    <property type="match status" value="1"/>
</dbReference>
<keyword evidence="9" id="KW-1185">Reference proteome</keyword>
<dbReference type="InParanoid" id="A0A7M7M5X4"/>
<evidence type="ECO:0000256" key="4">
    <source>
        <dbReference type="ARBA" id="ARBA00023157"/>
    </source>
</evidence>
<keyword evidence="5" id="KW-0456">Lyase</keyword>
<keyword evidence="6" id="KW-0812">Transmembrane</keyword>
<keyword evidence="6" id="KW-1133">Transmembrane helix</keyword>
<name>A0A7M7M5X4_VARDE</name>
<dbReference type="GO" id="GO:0046872">
    <property type="term" value="F:metal ion binding"/>
    <property type="evidence" value="ECO:0007669"/>
    <property type="project" value="UniProtKB-KW"/>
</dbReference>
<dbReference type="GO" id="GO:0005886">
    <property type="term" value="C:plasma membrane"/>
    <property type="evidence" value="ECO:0007669"/>
    <property type="project" value="TreeGrafter"/>
</dbReference>
<evidence type="ECO:0000313" key="9">
    <source>
        <dbReference type="Proteomes" id="UP000594260"/>
    </source>
</evidence>
<dbReference type="OrthoDB" id="197419at2759"/>
<dbReference type="RefSeq" id="XP_022651764.1">
    <property type="nucleotide sequence ID" value="XM_022796029.1"/>
</dbReference>
<dbReference type="RefSeq" id="XP_022651762.1">
    <property type="nucleotide sequence ID" value="XM_022796027.1"/>
</dbReference>
<dbReference type="EnsemblMetazoa" id="XM_022796030">
    <property type="protein sequence ID" value="XP_022651765"/>
    <property type="gene ID" value="LOC111246442"/>
</dbReference>
<dbReference type="SUPFAM" id="SSF51695">
    <property type="entry name" value="PLC-like phosphodiesterases"/>
    <property type="match status" value="1"/>
</dbReference>
<evidence type="ECO:0000256" key="5">
    <source>
        <dbReference type="ARBA" id="ARBA00023239"/>
    </source>
</evidence>
<dbReference type="RefSeq" id="XP_022651765.1">
    <property type="nucleotide sequence ID" value="XM_022796030.1"/>
</dbReference>
<organism evidence="8 9">
    <name type="scientific">Varroa destructor</name>
    <name type="common">Honeybee mite</name>
    <dbReference type="NCBI Taxonomy" id="109461"/>
    <lineage>
        <taxon>Eukaryota</taxon>
        <taxon>Metazoa</taxon>
        <taxon>Ecdysozoa</taxon>
        <taxon>Arthropoda</taxon>
        <taxon>Chelicerata</taxon>
        <taxon>Arachnida</taxon>
        <taxon>Acari</taxon>
        <taxon>Parasitiformes</taxon>
        <taxon>Mesostigmata</taxon>
        <taxon>Gamasina</taxon>
        <taxon>Dermanyssoidea</taxon>
        <taxon>Varroidae</taxon>
        <taxon>Varroa</taxon>
    </lineage>
</organism>
<dbReference type="RefSeq" id="XP_022651763.1">
    <property type="nucleotide sequence ID" value="XM_022796028.1"/>
</dbReference>
<dbReference type="EnsemblMetazoa" id="XM_022796032">
    <property type="protein sequence ID" value="XP_022651767"/>
    <property type="gene ID" value="LOC111246442"/>
</dbReference>
<evidence type="ECO:0000256" key="1">
    <source>
        <dbReference type="ARBA" id="ARBA00000110"/>
    </source>
</evidence>
<dbReference type="PROSITE" id="PS51704">
    <property type="entry name" value="GP_PDE"/>
    <property type="match status" value="1"/>
</dbReference>
<evidence type="ECO:0000259" key="7">
    <source>
        <dbReference type="PROSITE" id="PS51704"/>
    </source>
</evidence>
<dbReference type="EnsemblMetazoa" id="XM_022796029">
    <property type="protein sequence ID" value="XP_022651764"/>
    <property type="gene ID" value="LOC111246442"/>
</dbReference>
<protein>
    <recommendedName>
        <fullName evidence="7">GP-PDE domain-containing protein</fullName>
    </recommendedName>
</protein>
<feature type="transmembrane region" description="Helical" evidence="6">
    <location>
        <begin position="24"/>
        <end position="57"/>
    </location>
</feature>
<dbReference type="GO" id="GO:0070291">
    <property type="term" value="P:N-acylethanolamine metabolic process"/>
    <property type="evidence" value="ECO:0007669"/>
    <property type="project" value="TreeGrafter"/>
</dbReference>
<keyword evidence="2" id="KW-0479">Metal-binding</keyword>
<dbReference type="RefSeq" id="XP_022651761.1">
    <property type="nucleotide sequence ID" value="XM_022796026.1"/>
</dbReference>
<dbReference type="AlphaFoldDB" id="A0A7M7M5X4"/>
<keyword evidence="4" id="KW-1015">Disulfide bond</keyword>
<keyword evidence="6" id="KW-0472">Membrane</keyword>
<dbReference type="Proteomes" id="UP000594260">
    <property type="component" value="Unplaced"/>
</dbReference>
<dbReference type="EnsemblMetazoa" id="XM_022796028">
    <property type="protein sequence ID" value="XP_022651763"/>
    <property type="gene ID" value="LOC111246442"/>
</dbReference>
<dbReference type="GeneID" id="111246442"/>
<dbReference type="InterPro" id="IPR030395">
    <property type="entry name" value="GP_PDE_dom"/>
</dbReference>
<dbReference type="PANTHER" id="PTHR46320:SF1">
    <property type="entry name" value="GLYCEROPHOSPHODIESTER PHOSPHODIESTERASE 1"/>
    <property type="match status" value="1"/>
</dbReference>
<comment type="catalytic activity">
    <reaction evidence="1">
        <text>an N-(acyl)-sphingosylphosphoethanolamine = an N-(acyl)-sphingosyl-1,3-cyclic phosphate + ethanolamine</text>
        <dbReference type="Rhea" id="RHEA:60648"/>
        <dbReference type="ChEBI" id="CHEBI:57603"/>
        <dbReference type="ChEBI" id="CHEBI:143891"/>
        <dbReference type="ChEBI" id="CHEBI:143892"/>
    </reaction>
</comment>
<dbReference type="CDD" id="cd08573">
    <property type="entry name" value="GDPD_GDE1"/>
    <property type="match status" value="1"/>
</dbReference>
<evidence type="ECO:0000256" key="3">
    <source>
        <dbReference type="ARBA" id="ARBA00022842"/>
    </source>
</evidence>
<dbReference type="RefSeq" id="XP_022651767.1">
    <property type="nucleotide sequence ID" value="XM_022796032.1"/>
</dbReference>
<sequence length="341" mass="38349">MVLGALLETLVGLPGELLSTSIELSLSLLVCIAFLFATMSIIALLIILVSLILASLYKISLEKPKVDAVDQVLGPNCSVVYAHRAGALDAPENTLAAIRLAKTNKAFGVELDLSFTKDGVAIAFHDDDLERTTDGRGALCDHTWDEVSALDASINHIYHDRFQKERVPKMDDAIHEALRLGLHIIIDIKAYDKQVVTYLVSLFDRTPELYEKALVASFFPQVIYSLRSERPKMVAALIWRPFYLSHKNTEATKPRFRDSPLRQWAAELLDPLLGLAIHKFLWHVTGCSAVLIVKDCICPHYLRQWRDRDIRVLSWTPNNPVEKDYLISLGALLYFSSILRL</sequence>
<proteinExistence type="predicted"/>
<dbReference type="GO" id="GO:0016829">
    <property type="term" value="F:lyase activity"/>
    <property type="evidence" value="ECO:0007669"/>
    <property type="project" value="UniProtKB-KW"/>
</dbReference>
<evidence type="ECO:0000256" key="2">
    <source>
        <dbReference type="ARBA" id="ARBA00022723"/>
    </source>
</evidence>
<accession>A0A7M7M5X4</accession>
<evidence type="ECO:0000256" key="6">
    <source>
        <dbReference type="SAM" id="Phobius"/>
    </source>
</evidence>
<reference evidence="8" key="1">
    <citation type="submission" date="2021-01" db="UniProtKB">
        <authorList>
            <consortium name="EnsemblMetazoa"/>
        </authorList>
    </citation>
    <scope>IDENTIFICATION</scope>
</reference>
<dbReference type="GO" id="GO:0008889">
    <property type="term" value="F:glycerophosphodiester phosphodiesterase activity"/>
    <property type="evidence" value="ECO:0007669"/>
    <property type="project" value="TreeGrafter"/>
</dbReference>
<evidence type="ECO:0000313" key="8">
    <source>
        <dbReference type="EnsemblMetazoa" id="XP_022651767"/>
    </source>
</evidence>
<dbReference type="PANTHER" id="PTHR46320">
    <property type="entry name" value="GLYCEROPHOSPHODIESTER PHOSPHODIESTERASE 1"/>
    <property type="match status" value="1"/>
</dbReference>